<dbReference type="Proteomes" id="UP000199634">
    <property type="component" value="Unassembled WGS sequence"/>
</dbReference>
<evidence type="ECO:0000313" key="1">
    <source>
        <dbReference type="EMBL" id="SEH95041.1"/>
    </source>
</evidence>
<dbReference type="EMBL" id="FNXE01000037">
    <property type="protein sequence ID" value="SEH95041.1"/>
    <property type="molecule type" value="Genomic_DNA"/>
</dbReference>
<dbReference type="OrthoDB" id="1362328at2"/>
<keyword evidence="2" id="KW-1185">Reference proteome</keyword>
<sequence length="128" mass="15315">MKNIFVKLKNGNIEINHIREIIEEIEKNHYTFTNWFPRPGLKEKNTDFVARLYIGQSYDKNQFDLVENGWIHDHCEICFQTIGKETNEYTETSGYFDGYDWICKSCFEELVMAENIETVLKDIEKFKE</sequence>
<dbReference type="AlphaFoldDB" id="A0A1H6MBN1"/>
<proteinExistence type="predicted"/>
<dbReference type="STRING" id="1159016.SAMN02927937_02337"/>
<reference evidence="1 2" key="1">
    <citation type="submission" date="2016-10" db="EMBL/GenBank/DDBJ databases">
        <authorList>
            <person name="de Groot N.N."/>
        </authorList>
    </citation>
    <scope>NUCLEOTIDE SEQUENCE [LARGE SCALE GENOMIC DNA]</scope>
    <source>
        <strain evidence="1 2">CGMCC 1.10825</strain>
    </source>
</reference>
<name>A0A1H6MBN1_9FLAO</name>
<organism evidence="1 2">
    <name type="scientific">Paenimyroides marinum</name>
    <dbReference type="NCBI Taxonomy" id="1159016"/>
    <lineage>
        <taxon>Bacteria</taxon>
        <taxon>Pseudomonadati</taxon>
        <taxon>Bacteroidota</taxon>
        <taxon>Flavobacteriia</taxon>
        <taxon>Flavobacteriales</taxon>
        <taxon>Flavobacteriaceae</taxon>
        <taxon>Paenimyroides</taxon>
    </lineage>
</organism>
<dbReference type="RefSeq" id="WP_091101061.1">
    <property type="nucleotide sequence ID" value="NZ_FNXE01000037.1"/>
</dbReference>
<accession>A0A1H6MBN1</accession>
<gene>
    <name evidence="1" type="ORF">SAMN02927937_02337</name>
</gene>
<evidence type="ECO:0000313" key="2">
    <source>
        <dbReference type="Proteomes" id="UP000199634"/>
    </source>
</evidence>
<protein>
    <submittedName>
        <fullName evidence="1">Uncharacterized protein</fullName>
    </submittedName>
</protein>